<evidence type="ECO:0008006" key="4">
    <source>
        <dbReference type="Google" id="ProtNLM"/>
    </source>
</evidence>
<feature type="transmembrane region" description="Helical" evidence="1">
    <location>
        <begin position="166"/>
        <end position="186"/>
    </location>
</feature>
<name>K9EFC7_9ACTO</name>
<evidence type="ECO:0000256" key="1">
    <source>
        <dbReference type="SAM" id="Phobius"/>
    </source>
</evidence>
<dbReference type="STRING" id="202789.GCA_001457435_00556"/>
<proteinExistence type="predicted"/>
<comment type="caution">
    <text evidence="2">The sequence shown here is derived from an EMBL/GenBank/DDBJ whole genome shotgun (WGS) entry which is preliminary data.</text>
</comment>
<dbReference type="EMBL" id="AGWL01000008">
    <property type="protein sequence ID" value="EKU94601.1"/>
    <property type="molecule type" value="Genomic_DNA"/>
</dbReference>
<gene>
    <name evidence="2" type="ORF">HMPREF9233_01548</name>
</gene>
<feature type="transmembrane region" description="Helical" evidence="1">
    <location>
        <begin position="534"/>
        <end position="555"/>
    </location>
</feature>
<feature type="transmembrane region" description="Helical" evidence="1">
    <location>
        <begin position="585"/>
        <end position="601"/>
    </location>
</feature>
<dbReference type="eggNOG" id="ENOG502ZXGI">
    <property type="taxonomic scope" value="Bacteria"/>
</dbReference>
<sequence>MRNLLRVLGVATAIIGCLFAGVSVVHEQEDFPPGTNFNFGLITEGAQLEKTTIVSHISELAVRLGTPIFKNAPSFIDGDANVDVIYFPASGIQLQGRVPWLSAVDGQYVAPEDIGTRTLTGSYAIQSAGGQERIIRDWAEETGLELTGFDRLSPVHTSSQLVRSGIGYALGTLILLALSSCLFIFARRRTARKVLLTSGVARWRIHYHDVWEVWRTFSFAALFTYALIVLACLVWGWTRTDPFVWRSFTQLLALLAICLVVTVAASRLALPRIRDAGIRTTVPDRRLNLGAGVARALGLVLIVFMLPLSIYSATLAHANEEQLQQWTRAQDAVRLQISASIDSSAAQEAYISAASEFLSTSAQENLPAFSAVIDQLMDIPVPDGYDHIILADRNYINLMGITVSDLALVNVDSSTRDALSTLATNGAGISAHYYSWNNEDAFPAIGPSLLDASNTVKTSNPLIVVLENPYQELDQLGALGSFLVNGQVIFSNPDKVLELATKSGFSSFILGVDNVTDAFAAEAQFQRILKISGVLATFIAAATVGLMLFVAALNWGNSNPEQIFALYTAGSPRHHIVRTRIRKEFALAVIACAIGATLAVMQLDNLLYAGTIVALVLLVYMGGTYWTHLHVVRAISLKTIHRT</sequence>
<protein>
    <recommendedName>
        <fullName evidence="4">Bacteriocin-associated integral membrane protein</fullName>
    </recommendedName>
</protein>
<keyword evidence="3" id="KW-1185">Reference proteome</keyword>
<evidence type="ECO:0000313" key="3">
    <source>
        <dbReference type="Proteomes" id="UP000009888"/>
    </source>
</evidence>
<keyword evidence="1" id="KW-0472">Membrane</keyword>
<dbReference type="PATRIC" id="fig|883066.3.peg.1612"/>
<dbReference type="Proteomes" id="UP000009888">
    <property type="component" value="Unassembled WGS sequence"/>
</dbReference>
<feature type="transmembrane region" description="Helical" evidence="1">
    <location>
        <begin position="607"/>
        <end position="626"/>
    </location>
</feature>
<dbReference type="PROSITE" id="PS51257">
    <property type="entry name" value="PROKAR_LIPOPROTEIN"/>
    <property type="match status" value="1"/>
</dbReference>
<dbReference type="AlphaFoldDB" id="K9EFC7"/>
<organism evidence="2 3">
    <name type="scientific">Actinobaculum massiliense ACS-171-V-Col2</name>
    <dbReference type="NCBI Taxonomy" id="883066"/>
    <lineage>
        <taxon>Bacteria</taxon>
        <taxon>Bacillati</taxon>
        <taxon>Actinomycetota</taxon>
        <taxon>Actinomycetes</taxon>
        <taxon>Actinomycetales</taxon>
        <taxon>Actinomycetaceae</taxon>
        <taxon>Actinobaculum</taxon>
    </lineage>
</organism>
<evidence type="ECO:0000313" key="2">
    <source>
        <dbReference type="EMBL" id="EKU94601.1"/>
    </source>
</evidence>
<dbReference type="HOGENOM" id="CLU_425561_0_0_11"/>
<accession>K9EFC7</accession>
<keyword evidence="1" id="KW-0812">Transmembrane</keyword>
<reference evidence="2 3" key="1">
    <citation type="submission" date="2012-09" db="EMBL/GenBank/DDBJ databases">
        <title>The Genome Sequence of Actinobaculum massiliae ACS-171-V-COL2.</title>
        <authorList>
            <consortium name="The Broad Institute Genome Sequencing Platform"/>
            <person name="Earl A."/>
            <person name="Ward D."/>
            <person name="Feldgarden M."/>
            <person name="Gevers D."/>
            <person name="Saerens B."/>
            <person name="Vaneechoutte M."/>
            <person name="Walker B."/>
            <person name="Young S.K."/>
            <person name="Zeng Q."/>
            <person name="Gargeya S."/>
            <person name="Fitzgerald M."/>
            <person name="Haas B."/>
            <person name="Abouelleil A."/>
            <person name="Alvarado L."/>
            <person name="Arachchi H.M."/>
            <person name="Berlin A."/>
            <person name="Chapman S.B."/>
            <person name="Goldberg J."/>
            <person name="Griggs A."/>
            <person name="Gujja S."/>
            <person name="Hansen M."/>
            <person name="Howarth C."/>
            <person name="Imamovic A."/>
            <person name="Larimer J."/>
            <person name="McCowen C."/>
            <person name="Montmayeur A."/>
            <person name="Murphy C."/>
            <person name="Neiman D."/>
            <person name="Pearson M."/>
            <person name="Priest M."/>
            <person name="Roberts A."/>
            <person name="Saif S."/>
            <person name="Shea T."/>
            <person name="Sisk P."/>
            <person name="Sykes S."/>
            <person name="Wortman J."/>
            <person name="Nusbaum C."/>
            <person name="Birren B."/>
        </authorList>
    </citation>
    <scope>NUCLEOTIDE SEQUENCE [LARGE SCALE GENOMIC DNA]</scope>
    <source>
        <strain evidence="3">ACS-171-V-Col2</strain>
    </source>
</reference>
<feature type="transmembrane region" description="Helical" evidence="1">
    <location>
        <begin position="243"/>
        <end position="266"/>
    </location>
</feature>
<keyword evidence="1" id="KW-1133">Transmembrane helix</keyword>
<feature type="transmembrane region" description="Helical" evidence="1">
    <location>
        <begin position="213"/>
        <end position="237"/>
    </location>
</feature>
<feature type="transmembrane region" description="Helical" evidence="1">
    <location>
        <begin position="287"/>
        <end position="311"/>
    </location>
</feature>